<dbReference type="Proteomes" id="UP000191024">
    <property type="component" value="Chromosome F"/>
</dbReference>
<dbReference type="EMBL" id="LT598467">
    <property type="protein sequence ID" value="SCU95893.1"/>
    <property type="molecule type" value="Genomic_DNA"/>
</dbReference>
<organism evidence="1 2">
    <name type="scientific">Lachancea mirantina</name>
    <dbReference type="NCBI Taxonomy" id="1230905"/>
    <lineage>
        <taxon>Eukaryota</taxon>
        <taxon>Fungi</taxon>
        <taxon>Dikarya</taxon>
        <taxon>Ascomycota</taxon>
        <taxon>Saccharomycotina</taxon>
        <taxon>Saccharomycetes</taxon>
        <taxon>Saccharomycetales</taxon>
        <taxon>Saccharomycetaceae</taxon>
        <taxon>Lachancea</taxon>
    </lineage>
</organism>
<sequence length="248" mass="27294">MIVSMKHGKGEKTNKRTMRVFSSTLTLLAILLFVTFASQDFSELYSTLSLETKGTDNDNVLEVQAAISHIKQEIEQNSVTSTRNARDAVATGPSRKLVSNMVVHGPNNYKHTGTAFDAQTNFQEILNTSPVVLFVADNADSQKMRSLLSKDFQISPPPAIVDLEKHSRGTQLKTYILENCLAFSKLPNPSPKHVATPPFLFINGKSVINSGLKSDILDLHAKGELLARFKSFGSEKVLFQRTNAPSNS</sequence>
<dbReference type="PROSITE" id="PS51354">
    <property type="entry name" value="GLUTAREDOXIN_2"/>
    <property type="match status" value="1"/>
</dbReference>
<dbReference type="STRING" id="1230905.A0A1G4JXS6"/>
<reference evidence="2" key="1">
    <citation type="submission" date="2016-03" db="EMBL/GenBank/DDBJ databases">
        <authorList>
            <person name="Devillers H."/>
        </authorList>
    </citation>
    <scope>NUCLEOTIDE SEQUENCE [LARGE SCALE GENOMIC DNA]</scope>
</reference>
<evidence type="ECO:0000313" key="1">
    <source>
        <dbReference type="EMBL" id="SCU95893.1"/>
    </source>
</evidence>
<dbReference type="OrthoDB" id="4035655at2759"/>
<accession>A0A1G4JXS6</accession>
<proteinExistence type="predicted"/>
<protein>
    <submittedName>
        <fullName evidence="1">LAMI_0F04280g1_1</fullName>
    </submittedName>
</protein>
<dbReference type="AlphaFoldDB" id="A0A1G4JXS6"/>
<dbReference type="Gene3D" id="3.40.30.10">
    <property type="entry name" value="Glutaredoxin"/>
    <property type="match status" value="1"/>
</dbReference>
<name>A0A1G4JXS6_9SACH</name>
<keyword evidence="2" id="KW-1185">Reference proteome</keyword>
<evidence type="ECO:0000313" key="2">
    <source>
        <dbReference type="Proteomes" id="UP000191024"/>
    </source>
</evidence>
<gene>
    <name evidence="1" type="ORF">LAMI_0F04280G</name>
</gene>